<evidence type="ECO:0000313" key="7">
    <source>
        <dbReference type="EMBL" id="GCB66865.1"/>
    </source>
</evidence>
<keyword evidence="3 4" id="KW-0440">LIM domain</keyword>
<feature type="compositionally biased region" description="Low complexity" evidence="5">
    <location>
        <begin position="353"/>
        <end position="363"/>
    </location>
</feature>
<feature type="compositionally biased region" description="Polar residues" evidence="5">
    <location>
        <begin position="100"/>
        <end position="112"/>
    </location>
</feature>
<feature type="compositionally biased region" description="Low complexity" evidence="5">
    <location>
        <begin position="268"/>
        <end position="281"/>
    </location>
</feature>
<comment type="caution">
    <text evidence="7">The sequence shown here is derived from an EMBL/GenBank/DDBJ whole genome shotgun (WGS) entry which is preliminary data.</text>
</comment>
<keyword evidence="2 4" id="KW-0862">Zinc</keyword>
<feature type="compositionally biased region" description="Polar residues" evidence="5">
    <location>
        <begin position="391"/>
        <end position="404"/>
    </location>
</feature>
<feature type="domain" description="LIM zinc-binding" evidence="6">
    <location>
        <begin position="514"/>
        <end position="580"/>
    </location>
</feature>
<feature type="compositionally biased region" description="Low complexity" evidence="5">
    <location>
        <begin position="303"/>
        <end position="314"/>
    </location>
</feature>
<feature type="compositionally biased region" description="Polar residues" evidence="5">
    <location>
        <begin position="469"/>
        <end position="489"/>
    </location>
</feature>
<dbReference type="Proteomes" id="UP000288216">
    <property type="component" value="Unassembled WGS sequence"/>
</dbReference>
<evidence type="ECO:0000256" key="4">
    <source>
        <dbReference type="PROSITE-ProRule" id="PRU00125"/>
    </source>
</evidence>
<protein>
    <recommendedName>
        <fullName evidence="6">LIM zinc-binding domain-containing protein</fullName>
    </recommendedName>
</protein>
<dbReference type="InterPro" id="IPR001781">
    <property type="entry name" value="Znf_LIM"/>
</dbReference>
<feature type="compositionally biased region" description="Basic and acidic residues" evidence="5">
    <location>
        <begin position="90"/>
        <end position="99"/>
    </location>
</feature>
<feature type="region of interest" description="Disordered" evidence="5">
    <location>
        <begin position="1"/>
        <end position="244"/>
    </location>
</feature>
<proteinExistence type="predicted"/>
<evidence type="ECO:0000313" key="8">
    <source>
        <dbReference type="Proteomes" id="UP000288216"/>
    </source>
</evidence>
<dbReference type="OMA" id="INCHAAC"/>
<accession>A0A401P153</accession>
<keyword evidence="1 4" id="KW-0479">Metal-binding</keyword>
<feature type="compositionally biased region" description="Basic and acidic residues" evidence="5">
    <location>
        <begin position="196"/>
        <end position="217"/>
    </location>
</feature>
<feature type="compositionally biased region" description="Polar residues" evidence="5">
    <location>
        <begin position="218"/>
        <end position="230"/>
    </location>
</feature>
<feature type="region of interest" description="Disordered" evidence="5">
    <location>
        <begin position="256"/>
        <end position="491"/>
    </location>
</feature>
<evidence type="ECO:0000256" key="5">
    <source>
        <dbReference type="SAM" id="MobiDB-lite"/>
    </source>
</evidence>
<dbReference type="CDD" id="cd08368">
    <property type="entry name" value="LIM"/>
    <property type="match status" value="1"/>
</dbReference>
<name>A0A401P153_SCYTO</name>
<evidence type="ECO:0000259" key="6">
    <source>
        <dbReference type="PROSITE" id="PS50023"/>
    </source>
</evidence>
<evidence type="ECO:0000256" key="3">
    <source>
        <dbReference type="ARBA" id="ARBA00023038"/>
    </source>
</evidence>
<reference evidence="7 8" key="1">
    <citation type="journal article" date="2018" name="Nat. Ecol. Evol.">
        <title>Shark genomes provide insights into elasmobranch evolution and the origin of vertebrates.</title>
        <authorList>
            <person name="Hara Y"/>
            <person name="Yamaguchi K"/>
            <person name="Onimaru K"/>
            <person name="Kadota M"/>
            <person name="Koyanagi M"/>
            <person name="Keeley SD"/>
            <person name="Tatsumi K"/>
            <person name="Tanaka K"/>
            <person name="Motone F"/>
            <person name="Kageyama Y"/>
            <person name="Nozu R"/>
            <person name="Adachi N"/>
            <person name="Nishimura O"/>
            <person name="Nakagawa R"/>
            <person name="Tanegashima C"/>
            <person name="Kiyatake I"/>
            <person name="Matsumoto R"/>
            <person name="Murakumo K"/>
            <person name="Nishida K"/>
            <person name="Terakita A"/>
            <person name="Kuratani S"/>
            <person name="Sato K"/>
            <person name="Hyodo S Kuraku.S."/>
        </authorList>
    </citation>
    <scope>NUCLEOTIDE SEQUENCE [LARGE SCALE GENOMIC DNA]</scope>
</reference>
<dbReference type="OrthoDB" id="9908139at2759"/>
<dbReference type="STRING" id="75743.A0A401P153"/>
<dbReference type="AlphaFoldDB" id="A0A401P153"/>
<feature type="compositionally biased region" description="Polar residues" evidence="5">
    <location>
        <begin position="75"/>
        <end position="89"/>
    </location>
</feature>
<dbReference type="PANTHER" id="PTHR15468:SF12">
    <property type="match status" value="1"/>
</dbReference>
<dbReference type="EMBL" id="BFAA01004325">
    <property type="protein sequence ID" value="GCB66865.1"/>
    <property type="molecule type" value="Genomic_DNA"/>
</dbReference>
<evidence type="ECO:0000256" key="1">
    <source>
        <dbReference type="ARBA" id="ARBA00022723"/>
    </source>
</evidence>
<gene>
    <name evidence="7" type="ORF">scyTo_0010160</name>
</gene>
<dbReference type="PANTHER" id="PTHR15468">
    <property type="entry name" value="ZNF185"/>
    <property type="match status" value="1"/>
</dbReference>
<feature type="compositionally biased region" description="Basic and acidic residues" evidence="5">
    <location>
        <begin position="364"/>
        <end position="376"/>
    </location>
</feature>
<dbReference type="Gene3D" id="2.10.110.10">
    <property type="entry name" value="Cysteine Rich Protein"/>
    <property type="match status" value="1"/>
</dbReference>
<dbReference type="InterPro" id="IPR052621">
    <property type="entry name" value="Cell_Prolif/Cornif_Regul"/>
</dbReference>
<feature type="compositionally biased region" description="Polar residues" evidence="5">
    <location>
        <begin position="119"/>
        <end position="134"/>
    </location>
</feature>
<dbReference type="SMART" id="SM00132">
    <property type="entry name" value="LIM"/>
    <property type="match status" value="1"/>
</dbReference>
<feature type="compositionally biased region" description="Basic and acidic residues" evidence="5">
    <location>
        <begin position="1"/>
        <end position="31"/>
    </location>
</feature>
<organism evidence="7 8">
    <name type="scientific">Scyliorhinus torazame</name>
    <name type="common">Cloudy catshark</name>
    <name type="synonym">Catulus torazame</name>
    <dbReference type="NCBI Taxonomy" id="75743"/>
    <lineage>
        <taxon>Eukaryota</taxon>
        <taxon>Metazoa</taxon>
        <taxon>Chordata</taxon>
        <taxon>Craniata</taxon>
        <taxon>Vertebrata</taxon>
        <taxon>Chondrichthyes</taxon>
        <taxon>Elasmobranchii</taxon>
        <taxon>Galeomorphii</taxon>
        <taxon>Galeoidea</taxon>
        <taxon>Carcharhiniformes</taxon>
        <taxon>Scyliorhinidae</taxon>
        <taxon>Scyliorhinus</taxon>
    </lineage>
</organism>
<feature type="compositionally biased region" description="Low complexity" evidence="5">
    <location>
        <begin position="420"/>
        <end position="434"/>
    </location>
</feature>
<keyword evidence="8" id="KW-1185">Reference proteome</keyword>
<feature type="compositionally biased region" description="Polar residues" evidence="5">
    <location>
        <begin position="154"/>
        <end position="185"/>
    </location>
</feature>
<dbReference type="PROSITE" id="PS50023">
    <property type="entry name" value="LIM_DOMAIN_2"/>
    <property type="match status" value="1"/>
</dbReference>
<evidence type="ECO:0000256" key="2">
    <source>
        <dbReference type="ARBA" id="ARBA00022833"/>
    </source>
</evidence>
<dbReference type="GO" id="GO:0046872">
    <property type="term" value="F:metal ion binding"/>
    <property type="evidence" value="ECO:0007669"/>
    <property type="project" value="UniProtKB-KW"/>
</dbReference>
<sequence length="583" mass="64676">MALFRRFADSFTDKKNTQADEDRDQVIQETKKRSRLMNDNVWIKSKPEETQQVPADVNYGKSVLNPVQSDEKLNSDPSKTSNPRSTTKADTFDGRKRDTGSTSDLSKTQRASTLDRPTRTTGSTDISSPTSKYSSLDRKSRTNSYKGEDVPTMTIITSEPKSESPTSKGLQSRPSPDGQVTTQEKSPTKPILKWGSQKDESPESRYEPKTSTLERNRPKTSTKTESQSLIDLTPPSERKSKGSDFLSNFVSKSLIDLSLTPEKSNAKSPVTTPTTPVRTSSLIELSPSIPAKSKRNNTEWDKTSPYTSTSSKSTFNPNNSSEDWDELNSSTTTSTKSSFNSRNPSNIEDRDNTNSYTTTSTKTYDPKSRSSRKSGDWENASPTTTTITKTSPDSILKSTRSSTEYARPKDEPSANKSPTSYNKSSKNFSSNSLNDQNPDTEPEPYSFRSSYKENSPPDKKIAQVDETPSYRSPSYTLQKDRNSSSSLSDGKSPAKVIALTTAITSAEKRSADKNQCSHCYKPIINGPKMILAELNINCHAACLKCQICNASLESLSAGDSFWVHHRTVHCEPCYDNIKVQRSY</sequence>
<feature type="compositionally biased region" description="Low complexity" evidence="5">
    <location>
        <begin position="329"/>
        <end position="338"/>
    </location>
</feature>
<dbReference type="PROSITE" id="PS00478">
    <property type="entry name" value="LIM_DOMAIN_1"/>
    <property type="match status" value="1"/>
</dbReference>